<dbReference type="eggNOG" id="COG1266">
    <property type="taxonomic scope" value="Bacteria"/>
</dbReference>
<reference evidence="3 4" key="1">
    <citation type="submission" date="2009-09" db="EMBL/GenBank/DDBJ databases">
        <authorList>
            <person name="Weinstock G."/>
            <person name="Sodergren E."/>
            <person name="Clifton S."/>
            <person name="Fulton L."/>
            <person name="Fulton B."/>
            <person name="Courtney L."/>
            <person name="Fronick C."/>
            <person name="Harrison M."/>
            <person name="Strong C."/>
            <person name="Farmer C."/>
            <person name="Delahaunty K."/>
            <person name="Markovic C."/>
            <person name="Hall O."/>
            <person name="Minx P."/>
            <person name="Tomlinson C."/>
            <person name="Mitreva M."/>
            <person name="Nelson J."/>
            <person name="Hou S."/>
            <person name="Wollam A."/>
            <person name="Pepin K.H."/>
            <person name="Johnson M."/>
            <person name="Bhonagiri V."/>
            <person name="Nash W.E."/>
            <person name="Warren W."/>
            <person name="Chinwalla A."/>
            <person name="Mardis E.R."/>
            <person name="Wilson R.K."/>
        </authorList>
    </citation>
    <scope>NUCLEOTIDE SEQUENCE [LARGE SCALE GENOMIC DNA]</scope>
    <source>
        <strain evidence="3 4">F0254</strain>
    </source>
</reference>
<feature type="domain" description="CAAX prenyl protease 2/Lysostaphin resistance protein A-like" evidence="2">
    <location>
        <begin position="68"/>
        <end position="149"/>
    </location>
</feature>
<dbReference type="GO" id="GO:0006508">
    <property type="term" value="P:proteolysis"/>
    <property type="evidence" value="ECO:0007669"/>
    <property type="project" value="UniProtKB-KW"/>
</dbReference>
<evidence type="ECO:0000313" key="3">
    <source>
        <dbReference type="EMBL" id="EEX75875.1"/>
    </source>
</evidence>
<feature type="transmembrane region" description="Helical" evidence="1">
    <location>
        <begin position="20"/>
        <end position="48"/>
    </location>
</feature>
<gene>
    <name evidence="3" type="ORF">GCWU000323_00087</name>
</gene>
<feature type="transmembrane region" description="Helical" evidence="1">
    <location>
        <begin position="68"/>
        <end position="91"/>
    </location>
</feature>
<feature type="transmembrane region" description="Helical" evidence="1">
    <location>
        <begin position="103"/>
        <end position="129"/>
    </location>
</feature>
<organism evidence="3 4">
    <name type="scientific">Leptotrichia hofstadii F0254</name>
    <dbReference type="NCBI Taxonomy" id="634994"/>
    <lineage>
        <taxon>Bacteria</taxon>
        <taxon>Fusobacteriati</taxon>
        <taxon>Fusobacteriota</taxon>
        <taxon>Fusobacteriia</taxon>
        <taxon>Fusobacteriales</taxon>
        <taxon>Leptotrichiaceae</taxon>
        <taxon>Leptotrichia</taxon>
    </lineage>
</organism>
<keyword evidence="1" id="KW-1133">Transmembrane helix</keyword>
<dbReference type="Proteomes" id="UP000006233">
    <property type="component" value="Unassembled WGS sequence"/>
</dbReference>
<protein>
    <submittedName>
        <fullName evidence="3">CAAX amino terminal protease family protein</fullName>
    </submittedName>
</protein>
<dbReference type="HOGENOM" id="CLU_1376670_0_0_0"/>
<sequence length="205" mass="23901">MKGRTIRMEKNINKSKMKELGLLILNTACYSALIITSVIILLTVLSSLLSKKIILADYSKQSFEVNELLKFLVFYPIGEELLLRGLILQFLKKKTKYANLIQAVIFGILHLNPIKFIYTTISGIFFGNVRLKPNPIWWIILLHSTFNLVSIFLYKPFMIIVEKIFYLQNMPIITLTIVFIPPLLIFDYTLKQLKNKFNYEKLYKA</sequence>
<evidence type="ECO:0000313" key="4">
    <source>
        <dbReference type="Proteomes" id="UP000006233"/>
    </source>
</evidence>
<dbReference type="Pfam" id="PF02517">
    <property type="entry name" value="Rce1-like"/>
    <property type="match status" value="1"/>
</dbReference>
<accession>C9MU68</accession>
<evidence type="ECO:0000256" key="1">
    <source>
        <dbReference type="SAM" id="Phobius"/>
    </source>
</evidence>
<dbReference type="AlphaFoldDB" id="C9MU68"/>
<dbReference type="GO" id="GO:0080120">
    <property type="term" value="P:CAAX-box protein maturation"/>
    <property type="evidence" value="ECO:0007669"/>
    <property type="project" value="UniProtKB-ARBA"/>
</dbReference>
<keyword evidence="3" id="KW-0378">Hydrolase</keyword>
<evidence type="ECO:0000259" key="2">
    <source>
        <dbReference type="Pfam" id="PF02517"/>
    </source>
</evidence>
<proteinExistence type="predicted"/>
<dbReference type="GO" id="GO:0004175">
    <property type="term" value="F:endopeptidase activity"/>
    <property type="evidence" value="ECO:0007669"/>
    <property type="project" value="UniProtKB-ARBA"/>
</dbReference>
<name>C9MU68_9FUSO</name>
<feature type="transmembrane region" description="Helical" evidence="1">
    <location>
        <begin position="166"/>
        <end position="186"/>
    </location>
</feature>
<comment type="caution">
    <text evidence="3">The sequence shown here is derived from an EMBL/GenBank/DDBJ whole genome shotgun (WGS) entry which is preliminary data.</text>
</comment>
<dbReference type="EMBL" id="ACVB02000005">
    <property type="protein sequence ID" value="EEX75875.1"/>
    <property type="molecule type" value="Genomic_DNA"/>
</dbReference>
<dbReference type="InterPro" id="IPR003675">
    <property type="entry name" value="Rce1/LyrA-like_dom"/>
</dbReference>
<keyword evidence="1" id="KW-0812">Transmembrane</keyword>
<feature type="transmembrane region" description="Helical" evidence="1">
    <location>
        <begin position="135"/>
        <end position="154"/>
    </location>
</feature>
<keyword evidence="3" id="KW-0645">Protease</keyword>
<keyword evidence="1" id="KW-0472">Membrane</keyword>